<evidence type="ECO:0000313" key="2">
    <source>
        <dbReference type="Proteomes" id="UP000256661"/>
    </source>
</evidence>
<comment type="caution">
    <text evidence="1">The sequence shown here is derived from an EMBL/GenBank/DDBJ whole genome shotgun (WGS) entry which is preliminary data.</text>
</comment>
<dbReference type="AlphaFoldDB" id="A0A3D9T0R0"/>
<dbReference type="EMBL" id="QTTT01000001">
    <property type="protein sequence ID" value="REE98384.1"/>
    <property type="molecule type" value="Genomic_DNA"/>
</dbReference>
<keyword evidence="2" id="KW-1185">Reference proteome</keyword>
<dbReference type="Pfam" id="PF07388">
    <property type="entry name" value="A-2_8-polyST"/>
    <property type="match status" value="1"/>
</dbReference>
<evidence type="ECO:0000313" key="1">
    <source>
        <dbReference type="EMBL" id="REE98384.1"/>
    </source>
</evidence>
<proteinExistence type="predicted"/>
<reference evidence="1 2" key="1">
    <citation type="submission" date="2018-08" db="EMBL/GenBank/DDBJ databases">
        <title>Sequencing the genomes of 1000 actinobacteria strains.</title>
        <authorList>
            <person name="Klenk H.-P."/>
        </authorList>
    </citation>
    <scope>NUCLEOTIDE SEQUENCE [LARGE SCALE GENOMIC DNA]</scope>
    <source>
        <strain evidence="1 2">DSM 43927</strain>
    </source>
</reference>
<dbReference type="Proteomes" id="UP000256661">
    <property type="component" value="Unassembled WGS sequence"/>
</dbReference>
<dbReference type="InterPro" id="IPR010866">
    <property type="entry name" value="A-2_8-polyST"/>
</dbReference>
<dbReference type="RefSeq" id="WP_116023844.1">
    <property type="nucleotide sequence ID" value="NZ_QTTT01000001.1"/>
</dbReference>
<gene>
    <name evidence="1" type="ORF">DFJ69_3871</name>
</gene>
<dbReference type="OrthoDB" id="3723482at2"/>
<accession>A0A3D9T0R0</accession>
<name>A0A3D9T0R0_9ACTN</name>
<sequence>MTQIFVSSRLFGAMSLAAAIDAGHFGPSGRRRILLISHDAQIPELTPPPNERPGYAPLLSRFDEVISLNELIDPLHPLAWSPAAVDQPMIERLLRRVWNLGDEPIELAVEAIQSNPARSLASIFHDATVTVYSDGLATYGATRATPPTGVGSRLSRLLYLDLMPGLVPHLLAEYDAPAEELSGEAFLKVIEEVTAEVEPILAGHGEFGDNVALIVGQYFSELEILTDEEENRLHLEMLQGVVARGHDTVLFKPHPHSPPRLFELLVDEAKRLDARLVVIDDPVPAETWCARVRPALIVGICSTAMMTAYRYYGVPAATVGTELLLERLTPYQNSNRIPVTIVDAALPHLEPDGTLRAPMIGAEAVSTELTSLVAAVAYCMRAAARPDLRPAAQDYLRDHVGGPMARYFKRRRLTMLGLPGGVHSPRTKALNTVLPRSSRRRRLAVNVVRRAEQLRARPKDDA</sequence>
<protein>
    <submittedName>
        <fullName evidence="1">Uncharacterized protein</fullName>
    </submittedName>
</protein>
<organism evidence="1 2">
    <name type="scientific">Thermomonospora umbrina</name>
    <dbReference type="NCBI Taxonomy" id="111806"/>
    <lineage>
        <taxon>Bacteria</taxon>
        <taxon>Bacillati</taxon>
        <taxon>Actinomycetota</taxon>
        <taxon>Actinomycetes</taxon>
        <taxon>Streptosporangiales</taxon>
        <taxon>Thermomonosporaceae</taxon>
        <taxon>Thermomonospora</taxon>
    </lineage>
</organism>